<name>A0A443SL96_9ACAR</name>
<comment type="similarity">
    <text evidence="2">Belongs to the FRG1 family.</text>
</comment>
<dbReference type="AlphaFoldDB" id="A0A443SL96"/>
<evidence type="ECO:0000256" key="3">
    <source>
        <dbReference type="ARBA" id="ARBA00023242"/>
    </source>
</evidence>
<dbReference type="InterPro" id="IPR010414">
    <property type="entry name" value="FRG1"/>
</dbReference>
<evidence type="ECO:0000256" key="1">
    <source>
        <dbReference type="ARBA" id="ARBA00004604"/>
    </source>
</evidence>
<evidence type="ECO:0000256" key="2">
    <source>
        <dbReference type="ARBA" id="ARBA00010878"/>
    </source>
</evidence>
<keyword evidence="3" id="KW-0539">Nucleus</keyword>
<dbReference type="STRING" id="299467.A0A443SL96"/>
<dbReference type="SUPFAM" id="SSF50405">
    <property type="entry name" value="Actin-crosslinking proteins"/>
    <property type="match status" value="1"/>
</dbReference>
<dbReference type="PANTHER" id="PTHR12928">
    <property type="entry name" value="FRG1 PROTEIN"/>
    <property type="match status" value="1"/>
</dbReference>
<protein>
    <submittedName>
        <fullName evidence="4">Protein FRG1-like protein</fullName>
    </submittedName>
</protein>
<dbReference type="GO" id="GO:0051015">
    <property type="term" value="F:actin filament binding"/>
    <property type="evidence" value="ECO:0007669"/>
    <property type="project" value="TreeGrafter"/>
</dbReference>
<dbReference type="CDD" id="cd23338">
    <property type="entry name" value="beta-trefoil_FSCN_FRG1"/>
    <property type="match status" value="1"/>
</dbReference>
<keyword evidence="5" id="KW-1185">Reference proteome</keyword>
<dbReference type="EMBL" id="NCKV01001480">
    <property type="protein sequence ID" value="RWS28265.1"/>
    <property type="molecule type" value="Genomic_DNA"/>
</dbReference>
<dbReference type="Proteomes" id="UP000288716">
    <property type="component" value="Unassembled WGS sequence"/>
</dbReference>
<dbReference type="GO" id="GO:0005730">
    <property type="term" value="C:nucleolus"/>
    <property type="evidence" value="ECO:0007669"/>
    <property type="project" value="UniProtKB-SubCell"/>
</dbReference>
<dbReference type="PANTHER" id="PTHR12928:SF0">
    <property type="entry name" value="FSHD REGION GENE 1"/>
    <property type="match status" value="1"/>
</dbReference>
<dbReference type="VEuPathDB" id="VectorBase:LDEU003774"/>
<dbReference type="OrthoDB" id="5539371at2759"/>
<dbReference type="Gene3D" id="2.80.10.50">
    <property type="match status" value="1"/>
</dbReference>
<sequence length="225" mass="25664">MDTEAHGGWWQLNDFDSLTGQVAIEMQPFCYIKALDNGLFIVGNPHKPGEPPEQEEILTAIRIDDTHIALKSGYDKYLSIDANHRLVGRSDAIGSREHFEPVFQDERLAILGFNNCFISADEDNDDIIIAKSKVATPNEYLTMRSNIDPEAVRREEEAKQVPQEEKGSLKTCEINYVKKFQSFQSKKLKINEEDSSSLKQAKEEGNLHEILLDRRSKMKSDKFCK</sequence>
<proteinExistence type="inferred from homology"/>
<dbReference type="GO" id="GO:0071013">
    <property type="term" value="C:catalytic step 2 spliceosome"/>
    <property type="evidence" value="ECO:0007669"/>
    <property type="project" value="TreeGrafter"/>
</dbReference>
<dbReference type="Pfam" id="PF06229">
    <property type="entry name" value="FRG1"/>
    <property type="match status" value="1"/>
</dbReference>
<comment type="subcellular location">
    <subcellularLocation>
        <location evidence="1">Nucleus</location>
        <location evidence="1">Nucleolus</location>
    </subcellularLocation>
</comment>
<evidence type="ECO:0000313" key="4">
    <source>
        <dbReference type="EMBL" id="RWS28265.1"/>
    </source>
</evidence>
<comment type="caution">
    <text evidence="4">The sequence shown here is derived from an EMBL/GenBank/DDBJ whole genome shotgun (WGS) entry which is preliminary data.</text>
</comment>
<evidence type="ECO:0000313" key="5">
    <source>
        <dbReference type="Proteomes" id="UP000288716"/>
    </source>
</evidence>
<accession>A0A443SL96</accession>
<organism evidence="4 5">
    <name type="scientific">Leptotrombidium deliense</name>
    <dbReference type="NCBI Taxonomy" id="299467"/>
    <lineage>
        <taxon>Eukaryota</taxon>
        <taxon>Metazoa</taxon>
        <taxon>Ecdysozoa</taxon>
        <taxon>Arthropoda</taxon>
        <taxon>Chelicerata</taxon>
        <taxon>Arachnida</taxon>
        <taxon>Acari</taxon>
        <taxon>Acariformes</taxon>
        <taxon>Trombidiformes</taxon>
        <taxon>Prostigmata</taxon>
        <taxon>Anystina</taxon>
        <taxon>Parasitengona</taxon>
        <taxon>Trombiculoidea</taxon>
        <taxon>Trombiculidae</taxon>
        <taxon>Leptotrombidium</taxon>
    </lineage>
</organism>
<reference evidence="4 5" key="1">
    <citation type="journal article" date="2018" name="Gigascience">
        <title>Genomes of trombidid mites reveal novel predicted allergens and laterally-transferred genes associated with secondary metabolism.</title>
        <authorList>
            <person name="Dong X."/>
            <person name="Chaisiri K."/>
            <person name="Xia D."/>
            <person name="Armstrong S.D."/>
            <person name="Fang Y."/>
            <person name="Donnelly M.J."/>
            <person name="Kadowaki T."/>
            <person name="McGarry J.W."/>
            <person name="Darby A.C."/>
            <person name="Makepeace B.L."/>
        </authorList>
    </citation>
    <scope>NUCLEOTIDE SEQUENCE [LARGE SCALE GENOMIC DNA]</scope>
    <source>
        <strain evidence="4">UoL-UT</strain>
    </source>
</reference>
<gene>
    <name evidence="4" type="ORF">B4U80_11081</name>
</gene>
<dbReference type="InterPro" id="IPR008999">
    <property type="entry name" value="Actin-crosslinking"/>
</dbReference>
<dbReference type="GO" id="GO:0055120">
    <property type="term" value="C:striated muscle dense body"/>
    <property type="evidence" value="ECO:0007669"/>
    <property type="project" value="TreeGrafter"/>
</dbReference>